<proteinExistence type="predicted"/>
<name>A0A834HKC6_RHYFE</name>
<feature type="compositionally biased region" description="Basic and acidic residues" evidence="1">
    <location>
        <begin position="1"/>
        <end position="17"/>
    </location>
</feature>
<evidence type="ECO:0000256" key="1">
    <source>
        <dbReference type="SAM" id="MobiDB-lite"/>
    </source>
</evidence>
<protein>
    <submittedName>
        <fullName evidence="2">Uncharacterized protein</fullName>
    </submittedName>
</protein>
<feature type="compositionally biased region" description="Basic and acidic residues" evidence="1">
    <location>
        <begin position="97"/>
        <end position="107"/>
    </location>
</feature>
<feature type="region of interest" description="Disordered" evidence="1">
    <location>
        <begin position="1"/>
        <end position="113"/>
    </location>
</feature>
<dbReference type="Proteomes" id="UP000625711">
    <property type="component" value="Unassembled WGS sequence"/>
</dbReference>
<evidence type="ECO:0000313" key="3">
    <source>
        <dbReference type="Proteomes" id="UP000625711"/>
    </source>
</evidence>
<feature type="compositionally biased region" description="Low complexity" evidence="1">
    <location>
        <begin position="80"/>
        <end position="94"/>
    </location>
</feature>
<comment type="caution">
    <text evidence="2">The sequence shown here is derived from an EMBL/GenBank/DDBJ whole genome shotgun (WGS) entry which is preliminary data.</text>
</comment>
<accession>A0A834HKC6</accession>
<dbReference type="EMBL" id="JAACXV010019553">
    <property type="protein sequence ID" value="KAF7263780.1"/>
    <property type="molecule type" value="Genomic_DNA"/>
</dbReference>
<keyword evidence="3" id="KW-1185">Reference proteome</keyword>
<feature type="compositionally biased region" description="Basic and acidic residues" evidence="1">
    <location>
        <begin position="40"/>
        <end position="54"/>
    </location>
</feature>
<evidence type="ECO:0000313" key="2">
    <source>
        <dbReference type="EMBL" id="KAF7263780.1"/>
    </source>
</evidence>
<sequence>MVQTEVERQASENEKKTKSATSRSNTDDYQDKLNIISEGSEGRNESTLYSHDEYSSNSSDSNKSISSNKKRREYIKDGNSSDSSVSRSNRILSDVKNSQREKKREATPAESGN</sequence>
<gene>
    <name evidence="2" type="ORF">GWI33_001179</name>
</gene>
<organism evidence="2 3">
    <name type="scientific">Rhynchophorus ferrugineus</name>
    <name type="common">Red palm weevil</name>
    <name type="synonym">Curculio ferrugineus</name>
    <dbReference type="NCBI Taxonomy" id="354439"/>
    <lineage>
        <taxon>Eukaryota</taxon>
        <taxon>Metazoa</taxon>
        <taxon>Ecdysozoa</taxon>
        <taxon>Arthropoda</taxon>
        <taxon>Hexapoda</taxon>
        <taxon>Insecta</taxon>
        <taxon>Pterygota</taxon>
        <taxon>Neoptera</taxon>
        <taxon>Endopterygota</taxon>
        <taxon>Coleoptera</taxon>
        <taxon>Polyphaga</taxon>
        <taxon>Cucujiformia</taxon>
        <taxon>Curculionidae</taxon>
        <taxon>Dryophthorinae</taxon>
        <taxon>Rhynchophorus</taxon>
    </lineage>
</organism>
<dbReference type="AlphaFoldDB" id="A0A834HKC6"/>
<feature type="compositionally biased region" description="Low complexity" evidence="1">
    <location>
        <begin position="55"/>
        <end position="67"/>
    </location>
</feature>
<reference evidence="2" key="1">
    <citation type="submission" date="2020-08" db="EMBL/GenBank/DDBJ databases">
        <title>Genome sequencing and assembly of the red palm weevil Rhynchophorus ferrugineus.</title>
        <authorList>
            <person name="Dias G.B."/>
            <person name="Bergman C.M."/>
            <person name="Manee M."/>
        </authorList>
    </citation>
    <scope>NUCLEOTIDE SEQUENCE</scope>
    <source>
        <strain evidence="2">AA-2017</strain>
        <tissue evidence="2">Whole larva</tissue>
    </source>
</reference>